<dbReference type="Proteomes" id="UP000326169">
    <property type="component" value="Unassembled WGS sequence"/>
</dbReference>
<protein>
    <submittedName>
        <fullName evidence="2">Ribulose bisphosphate carboxylase small chain</fullName>
    </submittedName>
</protein>
<reference evidence="2 3" key="1">
    <citation type="journal article" date="2019" name="J Genomics">
        <title>The Draft Genome of a Hydrogen-producing Cyanobacterium, Arthrospira platensis NIES-46.</title>
        <authorList>
            <person name="Suzuki S."/>
            <person name="Yamaguchi H."/>
            <person name="Kawachi M."/>
        </authorList>
    </citation>
    <scope>NUCLEOTIDE SEQUENCE [LARGE SCALE GENOMIC DNA]</scope>
    <source>
        <strain evidence="2 3">NIES-46</strain>
    </source>
</reference>
<gene>
    <name evidence="2" type="ORF">NIES46_50250</name>
</gene>
<dbReference type="InterPro" id="IPR036385">
    <property type="entry name" value="RuBisCO_ssu_sf"/>
</dbReference>
<dbReference type="SUPFAM" id="SSF55239">
    <property type="entry name" value="RuBisCO, small subunit"/>
    <property type="match status" value="1"/>
</dbReference>
<dbReference type="SMART" id="SM00961">
    <property type="entry name" value="RuBisCO_small"/>
    <property type="match status" value="1"/>
</dbReference>
<comment type="caution">
    <text evidence="2">The sequence shown here is derived from an EMBL/GenBank/DDBJ whole genome shotgun (WGS) entry which is preliminary data.</text>
</comment>
<dbReference type="EMBL" id="BIMW01000324">
    <property type="protein sequence ID" value="GCE96950.1"/>
    <property type="molecule type" value="Genomic_DNA"/>
</dbReference>
<evidence type="ECO:0000259" key="1">
    <source>
        <dbReference type="SMART" id="SM00961"/>
    </source>
</evidence>
<dbReference type="PANTHER" id="PTHR43360">
    <property type="entry name" value="CARBON DIOXIDE CONCENTRATING MECHANISM PROTEIN CCMM"/>
    <property type="match status" value="1"/>
</dbReference>
<dbReference type="InterPro" id="IPR000894">
    <property type="entry name" value="RuBisCO_ssu_dom"/>
</dbReference>
<accession>A0A5M3TFM8</accession>
<name>A0A5M3TFM8_LIMPL</name>
<keyword evidence="3" id="KW-1185">Reference proteome</keyword>
<evidence type="ECO:0000313" key="3">
    <source>
        <dbReference type="Proteomes" id="UP000326169"/>
    </source>
</evidence>
<dbReference type="Pfam" id="PF00101">
    <property type="entry name" value="RuBisCO_small"/>
    <property type="match status" value="1"/>
</dbReference>
<sequence length="63" mass="7358">MKVSSTVLNGREWRRLHSRPLIIPEAIASVENCLSQHPKDYVRLLGIDPKQRRRVVETIIQRP</sequence>
<organism evidence="2 3">
    <name type="scientific">Limnospira platensis NIES-46</name>
    <dbReference type="NCBI Taxonomy" id="1236695"/>
    <lineage>
        <taxon>Bacteria</taxon>
        <taxon>Bacillati</taxon>
        <taxon>Cyanobacteriota</taxon>
        <taxon>Cyanophyceae</taxon>
        <taxon>Oscillatoriophycideae</taxon>
        <taxon>Oscillatoriales</taxon>
        <taxon>Sirenicapillariaceae</taxon>
        <taxon>Limnospira</taxon>
    </lineage>
</organism>
<dbReference type="Gene3D" id="3.30.190.10">
    <property type="entry name" value="Ribulose bisphosphate carboxylase, small subunit"/>
    <property type="match status" value="1"/>
</dbReference>
<feature type="domain" description="Ribulose bisphosphate carboxylase small subunit" evidence="1">
    <location>
        <begin position="4"/>
        <end position="63"/>
    </location>
</feature>
<evidence type="ECO:0000313" key="2">
    <source>
        <dbReference type="EMBL" id="GCE96950.1"/>
    </source>
</evidence>
<dbReference type="InterPro" id="IPR052265">
    <property type="entry name" value="Gamma-CA"/>
</dbReference>
<proteinExistence type="predicted"/>
<dbReference type="PANTHER" id="PTHR43360:SF1">
    <property type="entry name" value="CARBOXYSOME ASSEMBLY PROTEIN CCMM"/>
    <property type="match status" value="1"/>
</dbReference>